<protein>
    <submittedName>
        <fullName evidence="1">Uncharacterized protein</fullName>
    </submittedName>
</protein>
<dbReference type="AlphaFoldDB" id="A0A0G4GEI4"/>
<dbReference type="EMBL" id="CDMY01000635">
    <property type="protein sequence ID" value="CEM27566.1"/>
    <property type="molecule type" value="Genomic_DNA"/>
</dbReference>
<gene>
    <name evidence="1" type="ORF">Vbra_17527</name>
</gene>
<dbReference type="Proteomes" id="UP000041254">
    <property type="component" value="Unassembled WGS sequence"/>
</dbReference>
<dbReference type="VEuPathDB" id="CryptoDB:Vbra_17527"/>
<accession>A0A0G4GEI4</accession>
<proteinExistence type="predicted"/>
<keyword evidence="2" id="KW-1185">Reference proteome</keyword>
<sequence length="98" mass="11064">MRRYNAVGDFLYLNLRLAYPVRRLLALMTSIKVTDFTVKLLHPVKFHCVPSVQMNNQGEGKWYITVSLPIMDVAPSAGVQPSVKELRPASLSVKYLNS</sequence>
<reference evidence="1 2" key="1">
    <citation type="submission" date="2014-11" db="EMBL/GenBank/DDBJ databases">
        <authorList>
            <person name="Zhu J."/>
            <person name="Qi W."/>
            <person name="Song R."/>
        </authorList>
    </citation>
    <scope>NUCLEOTIDE SEQUENCE [LARGE SCALE GENOMIC DNA]</scope>
</reference>
<name>A0A0G4GEI4_VITBC</name>
<organism evidence="1 2">
    <name type="scientific">Vitrella brassicaformis (strain CCMP3155)</name>
    <dbReference type="NCBI Taxonomy" id="1169540"/>
    <lineage>
        <taxon>Eukaryota</taxon>
        <taxon>Sar</taxon>
        <taxon>Alveolata</taxon>
        <taxon>Colpodellida</taxon>
        <taxon>Vitrellaceae</taxon>
        <taxon>Vitrella</taxon>
    </lineage>
</organism>
<evidence type="ECO:0000313" key="2">
    <source>
        <dbReference type="Proteomes" id="UP000041254"/>
    </source>
</evidence>
<dbReference type="InParanoid" id="A0A0G4GEI4"/>
<evidence type="ECO:0000313" key="1">
    <source>
        <dbReference type="EMBL" id="CEM27566.1"/>
    </source>
</evidence>